<gene>
    <name evidence="2" type="ORF">FJV41_04240</name>
</gene>
<dbReference type="Gene3D" id="1.25.40.10">
    <property type="entry name" value="Tetratricopeptide repeat domain"/>
    <property type="match status" value="1"/>
</dbReference>
<evidence type="ECO:0000313" key="3">
    <source>
        <dbReference type="Proteomes" id="UP000315369"/>
    </source>
</evidence>
<evidence type="ECO:0000313" key="2">
    <source>
        <dbReference type="EMBL" id="TQF17259.1"/>
    </source>
</evidence>
<dbReference type="Pfam" id="PF12688">
    <property type="entry name" value="TPR_5"/>
    <property type="match status" value="1"/>
</dbReference>
<feature type="domain" description="Thioredoxin" evidence="1">
    <location>
        <begin position="26"/>
        <end position="149"/>
    </location>
</feature>
<dbReference type="Pfam" id="PF13899">
    <property type="entry name" value="Thioredoxin_7"/>
    <property type="match status" value="1"/>
</dbReference>
<dbReference type="InterPro" id="IPR041656">
    <property type="entry name" value="TPR_5"/>
</dbReference>
<sequence length="452" mass="49766">MGQGGGLESLPMKRLLPVCLMVLVGCATTKARPPEYATFIQNDYAAALAQARAERKPLFIDFGAVWCPPCRTMEAQVFAAPGFIAKAKDYVLLAVDVDDPINEPLLERFPVDNLPTLLVLDSETETPAVRWMGGAALEDVLALLDDARRALSAQVSGPDLLLLEGDRAHARREHELAARKYQEAVEQGPRDWSRRTRAVESALNALWNAEAFQACAEYAVRTVPSLDEEGQAGPASTGYSCASYANEPKPWAAPAMKALEVYFEKAFEQAQKHGTKSQTWLYDSMADLLAARGDKEGARKLSEEYYAKVLAYRAEETTARGRAAWDSQLYSAAELSGHLADTLELFVQTERELPDDFSASTRVAANLRELGHYDEALAATDRALKRAQGGRRLAVWLSRARTLERAGREDEARKDLETALSEAERLPRMQREFSQYAVDAVRAALSALPGAK</sequence>
<dbReference type="InterPro" id="IPR011990">
    <property type="entry name" value="TPR-like_helical_dom_sf"/>
</dbReference>
<accession>A0A540X7W1</accession>
<dbReference type="Proteomes" id="UP000315369">
    <property type="component" value="Unassembled WGS sequence"/>
</dbReference>
<dbReference type="GO" id="GO:0015035">
    <property type="term" value="F:protein-disulfide reductase activity"/>
    <property type="evidence" value="ECO:0007669"/>
    <property type="project" value="TreeGrafter"/>
</dbReference>
<dbReference type="InterPro" id="IPR036249">
    <property type="entry name" value="Thioredoxin-like_sf"/>
</dbReference>
<protein>
    <submittedName>
        <fullName evidence="2">Tetratricopeptide repeat protein</fullName>
    </submittedName>
</protein>
<organism evidence="2 3">
    <name type="scientific">Myxococcus llanfairpwllgwyngyllgogerychwyrndrobwllllantysiliogogogochensis</name>
    <dbReference type="NCBI Taxonomy" id="2590453"/>
    <lineage>
        <taxon>Bacteria</taxon>
        <taxon>Pseudomonadati</taxon>
        <taxon>Myxococcota</taxon>
        <taxon>Myxococcia</taxon>
        <taxon>Myxococcales</taxon>
        <taxon>Cystobacterineae</taxon>
        <taxon>Myxococcaceae</taxon>
        <taxon>Myxococcus</taxon>
    </lineage>
</organism>
<dbReference type="GO" id="GO:0045454">
    <property type="term" value="P:cell redox homeostasis"/>
    <property type="evidence" value="ECO:0007669"/>
    <property type="project" value="TreeGrafter"/>
</dbReference>
<reference evidence="2 3" key="1">
    <citation type="submission" date="2019-06" db="EMBL/GenBank/DDBJ databases">
        <authorList>
            <person name="Livingstone P."/>
            <person name="Whitworth D."/>
        </authorList>
    </citation>
    <scope>NUCLEOTIDE SEQUENCE [LARGE SCALE GENOMIC DNA]</scope>
    <source>
        <strain evidence="2 3">AM401</strain>
    </source>
</reference>
<name>A0A540X7W1_9BACT</name>
<dbReference type="GO" id="GO:0006950">
    <property type="term" value="P:response to stress"/>
    <property type="evidence" value="ECO:0007669"/>
    <property type="project" value="UniProtKB-ARBA"/>
</dbReference>
<dbReference type="AlphaFoldDB" id="A0A540X7W1"/>
<dbReference type="PROSITE" id="PS51352">
    <property type="entry name" value="THIOREDOXIN_2"/>
    <property type="match status" value="1"/>
</dbReference>
<proteinExistence type="predicted"/>
<dbReference type="PANTHER" id="PTHR32234">
    <property type="entry name" value="THIOL:DISULFIDE INTERCHANGE PROTEIN DSBD"/>
    <property type="match status" value="1"/>
</dbReference>
<dbReference type="InterPro" id="IPR013766">
    <property type="entry name" value="Thioredoxin_domain"/>
</dbReference>
<dbReference type="OrthoDB" id="5378915at2"/>
<dbReference type="SUPFAM" id="SSF52833">
    <property type="entry name" value="Thioredoxin-like"/>
    <property type="match status" value="1"/>
</dbReference>
<evidence type="ECO:0000259" key="1">
    <source>
        <dbReference type="PROSITE" id="PS51352"/>
    </source>
</evidence>
<comment type="caution">
    <text evidence="2">The sequence shown here is derived from an EMBL/GenBank/DDBJ whole genome shotgun (WGS) entry which is preliminary data.</text>
</comment>
<dbReference type="Gene3D" id="3.40.30.10">
    <property type="entry name" value="Glutaredoxin"/>
    <property type="match status" value="1"/>
</dbReference>
<keyword evidence="3" id="KW-1185">Reference proteome</keyword>
<dbReference type="EMBL" id="VIFM01000010">
    <property type="protein sequence ID" value="TQF17259.1"/>
    <property type="molecule type" value="Genomic_DNA"/>
</dbReference>
<dbReference type="PANTHER" id="PTHR32234:SF0">
    <property type="entry name" value="THIOL:DISULFIDE INTERCHANGE PROTEIN DSBD"/>
    <property type="match status" value="1"/>
</dbReference>
<dbReference type="SUPFAM" id="SSF48452">
    <property type="entry name" value="TPR-like"/>
    <property type="match status" value="1"/>
</dbReference>